<protein>
    <recommendedName>
        <fullName evidence="6">ATP synthase F1 complex delta/epsilon subunit N-terminal domain-containing protein</fullName>
    </recommendedName>
</protein>
<reference evidence="7" key="1">
    <citation type="submission" date="2018-06" db="EMBL/GenBank/DDBJ databases">
        <authorList>
            <person name="Zhirakovskaya E."/>
        </authorList>
    </citation>
    <scope>NUCLEOTIDE SEQUENCE</scope>
</reference>
<dbReference type="EMBL" id="UOGJ01000102">
    <property type="protein sequence ID" value="VAX36612.1"/>
    <property type="molecule type" value="Genomic_DNA"/>
</dbReference>
<name>A0A3B1D7E0_9ZZZZ</name>
<comment type="subcellular location">
    <subcellularLocation>
        <location evidence="1">Membrane</location>
    </subcellularLocation>
</comment>
<dbReference type="SUPFAM" id="SSF51344">
    <property type="entry name" value="Epsilon subunit of F1F0-ATP synthase N-terminal domain"/>
    <property type="match status" value="1"/>
</dbReference>
<dbReference type="AlphaFoldDB" id="A0A3B1D7E0"/>
<evidence type="ECO:0000256" key="1">
    <source>
        <dbReference type="ARBA" id="ARBA00004370"/>
    </source>
</evidence>
<accession>A0A3B1D7E0</accession>
<evidence type="ECO:0000256" key="4">
    <source>
        <dbReference type="ARBA" id="ARBA00023065"/>
    </source>
</evidence>
<dbReference type="InterPro" id="IPR001469">
    <property type="entry name" value="ATP_synth_F1_dsu/esu"/>
</dbReference>
<keyword evidence="3" id="KW-0813">Transport</keyword>
<keyword evidence="4" id="KW-0406">Ion transport</keyword>
<evidence type="ECO:0000256" key="3">
    <source>
        <dbReference type="ARBA" id="ARBA00022448"/>
    </source>
</evidence>
<evidence type="ECO:0000259" key="6">
    <source>
        <dbReference type="Pfam" id="PF02823"/>
    </source>
</evidence>
<evidence type="ECO:0000313" key="7">
    <source>
        <dbReference type="EMBL" id="VAX36612.1"/>
    </source>
</evidence>
<dbReference type="CDD" id="cd12152">
    <property type="entry name" value="F1-ATPase_delta"/>
    <property type="match status" value="1"/>
</dbReference>
<evidence type="ECO:0000256" key="5">
    <source>
        <dbReference type="ARBA" id="ARBA00023136"/>
    </source>
</evidence>
<proteinExistence type="inferred from homology"/>
<dbReference type="Gene3D" id="2.60.15.10">
    <property type="entry name" value="F0F1 ATP synthase delta/epsilon subunit, N-terminal"/>
    <property type="match status" value="1"/>
</dbReference>
<dbReference type="Pfam" id="PF02823">
    <property type="entry name" value="ATP-synt_DE_N"/>
    <property type="match status" value="1"/>
</dbReference>
<dbReference type="InterPro" id="IPR036771">
    <property type="entry name" value="ATPsynth_dsu/esu_N"/>
</dbReference>
<dbReference type="GO" id="GO:0045259">
    <property type="term" value="C:proton-transporting ATP synthase complex"/>
    <property type="evidence" value="ECO:0007669"/>
    <property type="project" value="InterPro"/>
</dbReference>
<feature type="domain" description="ATP synthase F1 complex delta/epsilon subunit N-terminal" evidence="6">
    <location>
        <begin position="8"/>
        <end position="83"/>
    </location>
</feature>
<keyword evidence="5" id="KW-0472">Membrane</keyword>
<evidence type="ECO:0000256" key="2">
    <source>
        <dbReference type="ARBA" id="ARBA00005712"/>
    </source>
</evidence>
<sequence length="91" mass="10315">MANYKGNFKCVILSPNSLVYQKEIQSIFLTGDKGEFEILAYHYPLLGVLKKGNVIVNWEEKIPISGGVVRFYANECTILVEEAMGKKVERM</sequence>
<dbReference type="GO" id="GO:0046933">
    <property type="term" value="F:proton-transporting ATP synthase activity, rotational mechanism"/>
    <property type="evidence" value="ECO:0007669"/>
    <property type="project" value="InterPro"/>
</dbReference>
<organism evidence="7">
    <name type="scientific">hydrothermal vent metagenome</name>
    <dbReference type="NCBI Taxonomy" id="652676"/>
    <lineage>
        <taxon>unclassified sequences</taxon>
        <taxon>metagenomes</taxon>
        <taxon>ecological metagenomes</taxon>
    </lineage>
</organism>
<gene>
    <name evidence="7" type="ORF">MNBD_UNCLBAC01-367</name>
</gene>
<dbReference type="InterPro" id="IPR020546">
    <property type="entry name" value="ATP_synth_F1_dsu/esu_N"/>
</dbReference>
<comment type="similarity">
    <text evidence="2">Belongs to the ATPase epsilon chain family.</text>
</comment>